<gene>
    <name evidence="1" type="ordered locus">Smon_1503</name>
</gene>
<dbReference type="OrthoDB" id="95663at2"/>
<dbReference type="EMBL" id="CP001779">
    <property type="protein sequence ID" value="ACZ01934.1"/>
    <property type="molecule type" value="Genomic_DNA"/>
</dbReference>
<dbReference type="RefSeq" id="WP_012859480.1">
    <property type="nucleotide sequence ID" value="NC_013515.1"/>
</dbReference>
<proteinExistence type="predicted"/>
<evidence type="ECO:0008006" key="3">
    <source>
        <dbReference type="Google" id="ProtNLM"/>
    </source>
</evidence>
<dbReference type="InterPro" id="IPR046257">
    <property type="entry name" value="DUF6290"/>
</dbReference>
<reference evidence="1 2" key="1">
    <citation type="journal article" date="2009" name="Stand. Genomic Sci.">
        <title>Complete genome sequence of Streptobacillus moniliformis type strain (9901T).</title>
        <authorList>
            <person name="Nolan M."/>
            <person name="Gronow S."/>
            <person name="Lapidus A."/>
            <person name="Ivanova N."/>
            <person name="Copeland A."/>
            <person name="Lucas S."/>
            <person name="Del Rio T.G."/>
            <person name="Chen F."/>
            <person name="Tice H."/>
            <person name="Pitluck S."/>
            <person name="Cheng J.F."/>
            <person name="Sims D."/>
            <person name="Meincke L."/>
            <person name="Bruce D."/>
            <person name="Goodwin L."/>
            <person name="Brettin T."/>
            <person name="Han C."/>
            <person name="Detter J.C."/>
            <person name="Ovchinikova G."/>
            <person name="Pati A."/>
            <person name="Mavromatis K."/>
            <person name="Mikhailova N."/>
            <person name="Chen A."/>
            <person name="Palaniappan K."/>
            <person name="Land M."/>
            <person name="Hauser L."/>
            <person name="Chang Y.J."/>
            <person name="Jeffries C.D."/>
            <person name="Rohde M."/>
            <person name="Sproer C."/>
            <person name="Goker M."/>
            <person name="Bristow J."/>
            <person name="Eisen J.A."/>
            <person name="Markowitz V."/>
            <person name="Hugenholtz P."/>
            <person name="Kyrpides N.C."/>
            <person name="Klenk H.P."/>
            <person name="Chain P."/>
        </authorList>
    </citation>
    <scope>NUCLEOTIDE SEQUENCE [LARGE SCALE GENOMIC DNA]</scope>
    <source>
        <strain evidence="2">ATCC 14647 / DSM 12112 / NCTC 10651 / 9901</strain>
    </source>
</reference>
<protein>
    <recommendedName>
        <fullName evidence="3">CopG domain protein DNA-binding domain protein</fullName>
    </recommendedName>
</protein>
<dbReference type="AlphaFoldDB" id="D1AW24"/>
<dbReference type="GeneID" id="29673979"/>
<dbReference type="eggNOG" id="ENOG50330GJ">
    <property type="taxonomic scope" value="Bacteria"/>
</dbReference>
<sequence length="70" mass="8566">MEILVKFDDKEKEQILKYAKSHSLTLEEVFKRALFEKIENEFEIYLAEKLYLDYMKKEKKNSELFKNLDV</sequence>
<evidence type="ECO:0000313" key="1">
    <source>
        <dbReference type="EMBL" id="ACZ01934.1"/>
    </source>
</evidence>
<keyword evidence="2" id="KW-1185">Reference proteome</keyword>
<evidence type="ECO:0000313" key="2">
    <source>
        <dbReference type="Proteomes" id="UP000002072"/>
    </source>
</evidence>
<organism evidence="1 2">
    <name type="scientific">Streptobacillus moniliformis (strain ATCC 14647 / DSM 12112 / NCTC 10651 / 9901)</name>
    <dbReference type="NCBI Taxonomy" id="519441"/>
    <lineage>
        <taxon>Bacteria</taxon>
        <taxon>Fusobacteriati</taxon>
        <taxon>Fusobacteriota</taxon>
        <taxon>Fusobacteriia</taxon>
        <taxon>Fusobacteriales</taxon>
        <taxon>Leptotrichiaceae</taxon>
        <taxon>Streptobacillus</taxon>
    </lineage>
</organism>
<name>D1AW24_STRM9</name>
<accession>D1AW24</accession>
<dbReference type="STRING" id="519441.Smon_1503"/>
<dbReference type="Proteomes" id="UP000002072">
    <property type="component" value="Chromosome"/>
</dbReference>
<dbReference type="Pfam" id="PF19807">
    <property type="entry name" value="DUF6290"/>
    <property type="match status" value="1"/>
</dbReference>
<dbReference type="HOGENOM" id="CLU_155311_8_0_0"/>
<dbReference type="KEGG" id="smf:Smon_1503"/>